<dbReference type="CDD" id="cd06257">
    <property type="entry name" value="DnaJ"/>
    <property type="match status" value="1"/>
</dbReference>
<dbReference type="SUPFAM" id="SSF46565">
    <property type="entry name" value="Chaperone J-domain"/>
    <property type="match status" value="1"/>
</dbReference>
<dbReference type="InterPro" id="IPR036869">
    <property type="entry name" value="J_dom_sf"/>
</dbReference>
<dbReference type="InterPro" id="IPR050817">
    <property type="entry name" value="DjlA_DnaK_co-chaperone"/>
</dbReference>
<dbReference type="PANTHER" id="PTHR24074">
    <property type="entry name" value="CO-CHAPERONE PROTEIN DJLA"/>
    <property type="match status" value="1"/>
</dbReference>
<feature type="region of interest" description="Disordered" evidence="1">
    <location>
        <begin position="158"/>
        <end position="192"/>
    </location>
</feature>
<evidence type="ECO:0000256" key="2">
    <source>
        <dbReference type="SAM" id="Phobius"/>
    </source>
</evidence>
<evidence type="ECO:0000259" key="3">
    <source>
        <dbReference type="PROSITE" id="PS50076"/>
    </source>
</evidence>
<keyword evidence="2" id="KW-0472">Membrane</keyword>
<keyword evidence="5" id="KW-1185">Reference proteome</keyword>
<dbReference type="Pfam" id="PF00226">
    <property type="entry name" value="DnaJ"/>
    <property type="match status" value="1"/>
</dbReference>
<evidence type="ECO:0000256" key="1">
    <source>
        <dbReference type="SAM" id="MobiDB-lite"/>
    </source>
</evidence>
<gene>
    <name evidence="4" type="ORF">ABL78_6613</name>
</gene>
<feature type="domain" description="J" evidence="3">
    <location>
        <begin position="18"/>
        <end position="81"/>
    </location>
</feature>
<sequence length="217" mass="24307">MLRFSRLMLVAAGSGPFDPYKILGVKPDASKVEIKKAYHRLALRFHPDSGAEGNAERFAAVNEAYEAVKDGKWRPGAERQQEAAEKGHGGWDPKMRMYVYEQPGSTTEGYLSGDTERYVRMFMVGCFLFVFIRFSLLFLLPGKKREAVLVEAPEINGADQSRDDTSASSGGQPSPFSTFPPLHGDAAKDSVHHDDEADFKWNYGTRDMLMRDPLSHR</sequence>
<dbReference type="SMART" id="SM00271">
    <property type="entry name" value="DnaJ"/>
    <property type="match status" value="1"/>
</dbReference>
<reference evidence="4 5" key="1">
    <citation type="journal article" date="2015" name="PLoS Pathog.">
        <title>Leptomonas seymouri: Adaptations to the Dixenous Life Cycle Analyzed by Genome Sequencing, Transcriptome Profiling and Co-infection with Leishmania donovani.</title>
        <authorList>
            <person name="Kraeva N."/>
            <person name="Butenko A."/>
            <person name="Hlavacova J."/>
            <person name="Kostygov A."/>
            <person name="Myskova J."/>
            <person name="Grybchuk D."/>
            <person name="Lestinova T."/>
            <person name="Votypka J."/>
            <person name="Volf P."/>
            <person name="Opperdoes F."/>
            <person name="Flegontov P."/>
            <person name="Lukes J."/>
            <person name="Yurchenko V."/>
        </authorList>
    </citation>
    <scope>NUCLEOTIDE SEQUENCE [LARGE SCALE GENOMIC DNA]</scope>
    <source>
        <strain evidence="4 5">ATCC 30220</strain>
    </source>
</reference>
<organism evidence="4 5">
    <name type="scientific">Leptomonas seymouri</name>
    <dbReference type="NCBI Taxonomy" id="5684"/>
    <lineage>
        <taxon>Eukaryota</taxon>
        <taxon>Discoba</taxon>
        <taxon>Euglenozoa</taxon>
        <taxon>Kinetoplastea</taxon>
        <taxon>Metakinetoplastina</taxon>
        <taxon>Trypanosomatida</taxon>
        <taxon>Trypanosomatidae</taxon>
        <taxon>Leishmaniinae</taxon>
        <taxon>Leptomonas</taxon>
    </lineage>
</organism>
<protein>
    <recommendedName>
        <fullName evidence="3">J domain-containing protein</fullName>
    </recommendedName>
</protein>
<keyword evidence="2" id="KW-0812">Transmembrane</keyword>
<dbReference type="PRINTS" id="PR00625">
    <property type="entry name" value="JDOMAIN"/>
</dbReference>
<dbReference type="AlphaFoldDB" id="A0A0N1IIQ1"/>
<dbReference type="InterPro" id="IPR001623">
    <property type="entry name" value="DnaJ_domain"/>
</dbReference>
<proteinExistence type="predicted"/>
<accession>A0A0N1IIQ1</accession>
<dbReference type="PROSITE" id="PS50076">
    <property type="entry name" value="DNAJ_2"/>
    <property type="match status" value="1"/>
</dbReference>
<evidence type="ECO:0000313" key="5">
    <source>
        <dbReference type="Proteomes" id="UP000038009"/>
    </source>
</evidence>
<feature type="compositionally biased region" description="Polar residues" evidence="1">
    <location>
        <begin position="166"/>
        <end position="177"/>
    </location>
</feature>
<dbReference type="Proteomes" id="UP000038009">
    <property type="component" value="Unassembled WGS sequence"/>
</dbReference>
<evidence type="ECO:0000313" key="4">
    <source>
        <dbReference type="EMBL" id="KPI84328.1"/>
    </source>
</evidence>
<comment type="caution">
    <text evidence="4">The sequence shown here is derived from an EMBL/GenBank/DDBJ whole genome shotgun (WGS) entry which is preliminary data.</text>
</comment>
<dbReference type="OMA" id="RFFMIGC"/>
<dbReference type="OrthoDB" id="445556at2759"/>
<keyword evidence="2" id="KW-1133">Transmembrane helix</keyword>
<feature type="transmembrane region" description="Helical" evidence="2">
    <location>
        <begin position="118"/>
        <end position="140"/>
    </location>
</feature>
<dbReference type="EMBL" id="LJSK01000268">
    <property type="protein sequence ID" value="KPI84328.1"/>
    <property type="molecule type" value="Genomic_DNA"/>
</dbReference>
<name>A0A0N1IIQ1_LEPSE</name>
<dbReference type="Gene3D" id="1.10.287.110">
    <property type="entry name" value="DnaJ domain"/>
    <property type="match status" value="1"/>
</dbReference>
<dbReference type="VEuPathDB" id="TriTrypDB:Lsey_0268_0040"/>